<reference evidence="1 2" key="1">
    <citation type="submission" date="2019-08" db="EMBL/GenBank/DDBJ databases">
        <authorList>
            <person name="Dong K."/>
        </authorList>
    </citation>
    <scope>NUCLEOTIDE SEQUENCE [LARGE SCALE GENOMIC DNA]</scope>
    <source>
        <strain evidence="1 2">JCM14558</strain>
    </source>
</reference>
<keyword evidence="2" id="KW-1185">Reference proteome</keyword>
<name>A0A5C8HY74_9MICO</name>
<evidence type="ECO:0000313" key="2">
    <source>
        <dbReference type="Proteomes" id="UP000321034"/>
    </source>
</evidence>
<dbReference type="RefSeq" id="WP_187266963.1">
    <property type="nucleotide sequence ID" value="NZ_BAAANR010000001.1"/>
</dbReference>
<protein>
    <recommendedName>
        <fullName evidence="3">Transcriptional regulator, AbiEi antitoxin, Type IV TA system</fullName>
    </recommendedName>
</protein>
<gene>
    <name evidence="1" type="ORF">FVP77_15340</name>
</gene>
<accession>A0A5C8HY74</accession>
<comment type="caution">
    <text evidence="1">The sequence shown here is derived from an EMBL/GenBank/DDBJ whole genome shotgun (WGS) entry which is preliminary data.</text>
</comment>
<dbReference type="EMBL" id="VRSV01000002">
    <property type="protein sequence ID" value="TXK10222.1"/>
    <property type="molecule type" value="Genomic_DNA"/>
</dbReference>
<organism evidence="1 2">
    <name type="scientific">Microbacterium hatanonis</name>
    <dbReference type="NCBI Taxonomy" id="404366"/>
    <lineage>
        <taxon>Bacteria</taxon>
        <taxon>Bacillati</taxon>
        <taxon>Actinomycetota</taxon>
        <taxon>Actinomycetes</taxon>
        <taxon>Micrococcales</taxon>
        <taxon>Microbacteriaceae</taxon>
        <taxon>Microbacterium</taxon>
    </lineage>
</organism>
<dbReference type="Proteomes" id="UP000321034">
    <property type="component" value="Unassembled WGS sequence"/>
</dbReference>
<evidence type="ECO:0000313" key="1">
    <source>
        <dbReference type="EMBL" id="TXK10222.1"/>
    </source>
</evidence>
<evidence type="ECO:0008006" key="3">
    <source>
        <dbReference type="Google" id="ProtNLM"/>
    </source>
</evidence>
<proteinExistence type="predicted"/>
<sequence length="287" mass="31825">MLERVRPGVYVDRSAWAALAPWDRYLVRVHAFALSHPGAVFCLESAAALQRLPLFGEPRDIHVFDHRRTRSRRFGDVLVHTGADGLRIVGDGPYTTSSDATAVDLARVLPPAFALAVVDAVLRQAGSTLSATDLRDLGRSQATRRGRARLEWAASRADAAAESAGESVSRAVIEWLGFPEAELQQPFVSGSVEDRVDFLWRRWWIIGESDGYAKYSASGDDPMSALRREKTREDRLRRHVGGFARWDWSDVMRVDPLQNALLAAGLPQVFSPQPGLLATLRSNPRSR</sequence>
<dbReference type="AlphaFoldDB" id="A0A5C8HY74"/>